<evidence type="ECO:0000259" key="8">
    <source>
        <dbReference type="Pfam" id="PF00081"/>
    </source>
</evidence>
<evidence type="ECO:0000256" key="5">
    <source>
        <dbReference type="ARBA" id="ARBA00049204"/>
    </source>
</evidence>
<proteinExistence type="inferred from homology"/>
<gene>
    <name evidence="10" type="ORF">DV711_19095</name>
</gene>
<dbReference type="AlphaFoldDB" id="A0A369WA51"/>
<evidence type="ECO:0000256" key="7">
    <source>
        <dbReference type="RuleBase" id="RU000414"/>
    </source>
</evidence>
<evidence type="ECO:0000256" key="3">
    <source>
        <dbReference type="ARBA" id="ARBA00023002"/>
    </source>
</evidence>
<name>A0A369WA51_9GAMM</name>
<evidence type="ECO:0000256" key="1">
    <source>
        <dbReference type="ARBA" id="ARBA00008714"/>
    </source>
</evidence>
<evidence type="ECO:0000313" key="10">
    <source>
        <dbReference type="EMBL" id="RDE18201.1"/>
    </source>
</evidence>
<protein>
    <recommendedName>
        <fullName evidence="7">Superoxide dismutase</fullName>
        <ecNumber evidence="7">1.15.1.1</ecNumber>
    </recommendedName>
</protein>
<keyword evidence="2 6" id="KW-0479">Metal-binding</keyword>
<comment type="catalytic activity">
    <reaction evidence="5 7">
        <text>2 superoxide + 2 H(+) = H2O2 + O2</text>
        <dbReference type="Rhea" id="RHEA:20696"/>
        <dbReference type="ChEBI" id="CHEBI:15378"/>
        <dbReference type="ChEBI" id="CHEBI:15379"/>
        <dbReference type="ChEBI" id="CHEBI:16240"/>
        <dbReference type="ChEBI" id="CHEBI:18421"/>
        <dbReference type="EC" id="1.15.1.1"/>
    </reaction>
</comment>
<comment type="caution">
    <text evidence="10">The sequence shown here is derived from an EMBL/GenBank/DDBJ whole genome shotgun (WGS) entry which is preliminary data.</text>
</comment>
<dbReference type="FunFam" id="3.55.40.20:FF:000001">
    <property type="entry name" value="Superoxide dismutase"/>
    <property type="match status" value="1"/>
</dbReference>
<dbReference type="GO" id="GO:0046914">
    <property type="term" value="F:transition metal ion binding"/>
    <property type="evidence" value="ECO:0007669"/>
    <property type="project" value="UniProtKB-ARBA"/>
</dbReference>
<keyword evidence="3 7" id="KW-0560">Oxidoreductase</keyword>
<feature type="binding site" evidence="6">
    <location>
        <position position="162"/>
    </location>
    <ligand>
        <name>Mn(2+)</name>
        <dbReference type="ChEBI" id="CHEBI:29035"/>
    </ligand>
</feature>
<dbReference type="InterPro" id="IPR001189">
    <property type="entry name" value="Mn/Fe_SOD"/>
</dbReference>
<evidence type="ECO:0000259" key="9">
    <source>
        <dbReference type="Pfam" id="PF02777"/>
    </source>
</evidence>
<keyword evidence="11" id="KW-1185">Reference proteome</keyword>
<evidence type="ECO:0000256" key="6">
    <source>
        <dbReference type="PIRSR" id="PIRSR000349-1"/>
    </source>
</evidence>
<dbReference type="PANTHER" id="PTHR42769:SF3">
    <property type="entry name" value="SUPEROXIDE DISMUTASE [FE] 2, CHLOROPLASTIC"/>
    <property type="match status" value="1"/>
</dbReference>
<feature type="binding site" evidence="6">
    <location>
        <position position="75"/>
    </location>
    <ligand>
        <name>Mn(2+)</name>
        <dbReference type="ChEBI" id="CHEBI:29035"/>
    </ligand>
</feature>
<dbReference type="EMBL" id="QQOH01000006">
    <property type="protein sequence ID" value="RDE18201.1"/>
    <property type="molecule type" value="Genomic_DNA"/>
</dbReference>
<dbReference type="SUPFAM" id="SSF54719">
    <property type="entry name" value="Fe,Mn superoxide dismutase (SOD), C-terminal domain"/>
    <property type="match status" value="1"/>
</dbReference>
<feature type="domain" description="Manganese/iron superoxide dismutase N-terminal" evidence="8">
    <location>
        <begin position="2"/>
        <end position="83"/>
    </location>
</feature>
<reference evidence="10 11" key="1">
    <citation type="submission" date="2018-07" db="EMBL/GenBank/DDBJ databases">
        <title>Motiliproteus coralliicola sp. nov., a bacterium isolated from Coral.</title>
        <authorList>
            <person name="Wang G."/>
        </authorList>
    </citation>
    <scope>NUCLEOTIDE SEQUENCE [LARGE SCALE GENOMIC DNA]</scope>
    <source>
        <strain evidence="10 11">C34</strain>
    </source>
</reference>
<dbReference type="InterPro" id="IPR036314">
    <property type="entry name" value="SOD_C_sf"/>
</dbReference>
<dbReference type="GO" id="GO:0004784">
    <property type="term" value="F:superoxide dismutase activity"/>
    <property type="evidence" value="ECO:0007669"/>
    <property type="project" value="UniProtKB-EC"/>
</dbReference>
<sequence length="193" mass="21241">MSFELPPLPYAKDALEPHISAETLDFHHGKHHNTYVVKLNGLVPGSEYEGKSLEEIITSAPAGGVFNNAAQIWNHTFYWHCLSPNGGGEPTGAVADAINAAFGSFEDFKAKFTDSAINNFGSSWTWLVKNADGSLAIVNTSNAGCPLTEGQTPLLTVDLWEHAYYIDYRNVRPDYMNAFWALVNWDFVAENLG</sequence>
<dbReference type="Gene3D" id="1.10.287.990">
    <property type="entry name" value="Fe,Mn superoxide dismutase (SOD) domain"/>
    <property type="match status" value="1"/>
</dbReference>
<dbReference type="OrthoDB" id="9803125at2"/>
<feature type="domain" description="Manganese/iron superoxide dismutase C-terminal" evidence="9">
    <location>
        <begin position="90"/>
        <end position="190"/>
    </location>
</feature>
<dbReference type="Gene3D" id="3.55.40.20">
    <property type="entry name" value="Iron/manganese superoxide dismutase, C-terminal domain"/>
    <property type="match status" value="1"/>
</dbReference>
<accession>A0A369WA51</accession>
<dbReference type="InterPro" id="IPR036324">
    <property type="entry name" value="Mn/Fe_SOD_N_sf"/>
</dbReference>
<evidence type="ECO:0000313" key="11">
    <source>
        <dbReference type="Proteomes" id="UP000253769"/>
    </source>
</evidence>
<organism evidence="10 11">
    <name type="scientific">Motiliproteus coralliicola</name>
    <dbReference type="NCBI Taxonomy" id="2283196"/>
    <lineage>
        <taxon>Bacteria</taxon>
        <taxon>Pseudomonadati</taxon>
        <taxon>Pseudomonadota</taxon>
        <taxon>Gammaproteobacteria</taxon>
        <taxon>Oceanospirillales</taxon>
        <taxon>Oceanospirillaceae</taxon>
        <taxon>Motiliproteus</taxon>
    </lineage>
</organism>
<dbReference type="NCBIfam" id="NF007832">
    <property type="entry name" value="PRK10543.1"/>
    <property type="match status" value="1"/>
</dbReference>
<dbReference type="EC" id="1.15.1.1" evidence="7"/>
<evidence type="ECO:0000256" key="4">
    <source>
        <dbReference type="ARBA" id="ARBA00023004"/>
    </source>
</evidence>
<dbReference type="RefSeq" id="WP_114697322.1">
    <property type="nucleotide sequence ID" value="NZ_QQOH01000006.1"/>
</dbReference>
<dbReference type="InterPro" id="IPR019831">
    <property type="entry name" value="Mn/Fe_SOD_N"/>
</dbReference>
<dbReference type="Pfam" id="PF00081">
    <property type="entry name" value="Sod_Fe_N"/>
    <property type="match status" value="1"/>
</dbReference>
<feature type="binding site" evidence="6">
    <location>
        <position position="158"/>
    </location>
    <ligand>
        <name>Mn(2+)</name>
        <dbReference type="ChEBI" id="CHEBI:29035"/>
    </ligand>
</feature>
<comment type="similarity">
    <text evidence="1 7">Belongs to the iron/manganese superoxide dismutase family.</text>
</comment>
<dbReference type="PIRSF" id="PIRSF000349">
    <property type="entry name" value="SODismutase"/>
    <property type="match status" value="1"/>
</dbReference>
<dbReference type="PROSITE" id="PS00088">
    <property type="entry name" value="SOD_MN"/>
    <property type="match status" value="1"/>
</dbReference>
<dbReference type="SUPFAM" id="SSF46609">
    <property type="entry name" value="Fe,Mn superoxide dismutase (SOD), N-terminal domain"/>
    <property type="match status" value="1"/>
</dbReference>
<dbReference type="InterPro" id="IPR019832">
    <property type="entry name" value="Mn/Fe_SOD_C"/>
</dbReference>
<dbReference type="PRINTS" id="PR01703">
    <property type="entry name" value="MNSODISMTASE"/>
</dbReference>
<comment type="function">
    <text evidence="7">Destroys radicals which are normally produced within the cells and which are toxic to biological systems.</text>
</comment>
<dbReference type="Proteomes" id="UP000253769">
    <property type="component" value="Unassembled WGS sequence"/>
</dbReference>
<dbReference type="PANTHER" id="PTHR42769">
    <property type="entry name" value="SUPEROXIDE DISMUTASE"/>
    <property type="match status" value="1"/>
</dbReference>
<dbReference type="InterPro" id="IPR019833">
    <property type="entry name" value="Mn/Fe_SOD_BS"/>
</dbReference>
<dbReference type="FunFam" id="1.10.287.990:FF:000002">
    <property type="entry name" value="Superoxide dismutase"/>
    <property type="match status" value="1"/>
</dbReference>
<keyword evidence="4" id="KW-0408">Iron</keyword>
<dbReference type="GO" id="GO:0005737">
    <property type="term" value="C:cytoplasm"/>
    <property type="evidence" value="ECO:0007669"/>
    <property type="project" value="UniProtKB-ARBA"/>
</dbReference>
<evidence type="ECO:0000256" key="2">
    <source>
        <dbReference type="ARBA" id="ARBA00022723"/>
    </source>
</evidence>
<feature type="binding site" evidence="6">
    <location>
        <position position="27"/>
    </location>
    <ligand>
        <name>Mn(2+)</name>
        <dbReference type="ChEBI" id="CHEBI:29035"/>
    </ligand>
</feature>
<dbReference type="Pfam" id="PF02777">
    <property type="entry name" value="Sod_Fe_C"/>
    <property type="match status" value="1"/>
</dbReference>